<keyword evidence="1" id="KW-0175">Coiled coil</keyword>
<dbReference type="Proteomes" id="UP001174136">
    <property type="component" value="Unassembled WGS sequence"/>
</dbReference>
<proteinExistence type="predicted"/>
<keyword evidence="3" id="KW-1185">Reference proteome</keyword>
<organism evidence="2 3">
    <name type="scientific">Merluccius polli</name>
    <name type="common">Benguela hake</name>
    <name type="synonym">Merluccius cadenati</name>
    <dbReference type="NCBI Taxonomy" id="89951"/>
    <lineage>
        <taxon>Eukaryota</taxon>
        <taxon>Metazoa</taxon>
        <taxon>Chordata</taxon>
        <taxon>Craniata</taxon>
        <taxon>Vertebrata</taxon>
        <taxon>Euteleostomi</taxon>
        <taxon>Actinopterygii</taxon>
        <taxon>Neopterygii</taxon>
        <taxon>Teleostei</taxon>
        <taxon>Neoteleostei</taxon>
        <taxon>Acanthomorphata</taxon>
        <taxon>Zeiogadaria</taxon>
        <taxon>Gadariae</taxon>
        <taxon>Gadiformes</taxon>
        <taxon>Gadoidei</taxon>
        <taxon>Merlucciidae</taxon>
        <taxon>Merluccius</taxon>
    </lineage>
</organism>
<evidence type="ECO:0000256" key="1">
    <source>
        <dbReference type="SAM" id="Coils"/>
    </source>
</evidence>
<feature type="coiled-coil region" evidence="1">
    <location>
        <begin position="129"/>
        <end position="156"/>
    </location>
</feature>
<reference evidence="2" key="1">
    <citation type="journal article" date="2023" name="Front. Mar. Sci.">
        <title>A new Merluccius polli reference genome to investigate the effects of global change in West African waters.</title>
        <authorList>
            <person name="Mateo J.L."/>
            <person name="Blanco-Fernandez C."/>
            <person name="Garcia-Vazquez E."/>
            <person name="Machado-Schiaffino G."/>
        </authorList>
    </citation>
    <scope>NUCLEOTIDE SEQUENCE</scope>
    <source>
        <strain evidence="2">C29</strain>
        <tissue evidence="2">Fin</tissue>
    </source>
</reference>
<protein>
    <submittedName>
        <fullName evidence="2">Heparan sulfate 2-O-sulfotransferase 1</fullName>
    </submittedName>
</protein>
<dbReference type="EMBL" id="JAOPHQ010004585">
    <property type="protein sequence ID" value="KAK0138669.1"/>
    <property type="molecule type" value="Genomic_DNA"/>
</dbReference>
<sequence length="166" mass="18896">MRILRTVMPHKFQLLAVLAFGLAVLVIENQIRKIDESREILDKKRWLKLIRRDKFTPNYNSRVCGWHFPDGKAAGPTRFAWNDGKAFPDHISTKRKKGMVPASVEDEGTAGPGPNHLDVATQTPGTSNVVVLEIENDMLRKENDQLKQELEKQKQTLFIQSNLLPP</sequence>
<evidence type="ECO:0000313" key="3">
    <source>
        <dbReference type="Proteomes" id="UP001174136"/>
    </source>
</evidence>
<evidence type="ECO:0000313" key="2">
    <source>
        <dbReference type="EMBL" id="KAK0138669.1"/>
    </source>
</evidence>
<comment type="caution">
    <text evidence="2">The sequence shown here is derived from an EMBL/GenBank/DDBJ whole genome shotgun (WGS) entry which is preliminary data.</text>
</comment>
<dbReference type="AlphaFoldDB" id="A0AA47MEK0"/>
<name>A0AA47MEK0_MERPO</name>
<accession>A0AA47MEK0</accession>
<gene>
    <name evidence="2" type="primary">HS2ST1</name>
    <name evidence="2" type="ORF">N1851_024790</name>
</gene>